<dbReference type="EMBL" id="UYSL01007769">
    <property type="protein sequence ID" value="VDL67900.1"/>
    <property type="molecule type" value="Genomic_DNA"/>
</dbReference>
<reference evidence="3" key="1">
    <citation type="submission" date="2017-02" db="UniProtKB">
        <authorList>
            <consortium name="WormBaseParasite"/>
        </authorList>
    </citation>
    <scope>IDENTIFICATION</scope>
</reference>
<organism evidence="3">
    <name type="scientific">Nippostrongylus brasiliensis</name>
    <name type="common">Rat hookworm</name>
    <dbReference type="NCBI Taxonomy" id="27835"/>
    <lineage>
        <taxon>Eukaryota</taxon>
        <taxon>Metazoa</taxon>
        <taxon>Ecdysozoa</taxon>
        <taxon>Nematoda</taxon>
        <taxon>Chromadorea</taxon>
        <taxon>Rhabditida</taxon>
        <taxon>Rhabditina</taxon>
        <taxon>Rhabditomorpha</taxon>
        <taxon>Strongyloidea</taxon>
        <taxon>Heligmosomidae</taxon>
        <taxon>Nippostrongylus</taxon>
    </lineage>
</organism>
<protein>
    <submittedName>
        <fullName evidence="3">RNA-dependent RNA polymerase</fullName>
    </submittedName>
</protein>
<dbReference type="AlphaFoldDB" id="A0A0N4XP58"/>
<name>A0A0N4XP58_NIPBR</name>
<proteinExistence type="predicted"/>
<dbReference type="WBParaSite" id="NBR_0000431001-mRNA-1">
    <property type="protein sequence ID" value="NBR_0000431001-mRNA-1"/>
    <property type="gene ID" value="NBR_0000431001"/>
</dbReference>
<evidence type="ECO:0000313" key="3">
    <source>
        <dbReference type="WBParaSite" id="NBR_0000431001-mRNA-1"/>
    </source>
</evidence>
<accession>A0A0N4XP58</accession>
<dbReference type="Proteomes" id="UP000271162">
    <property type="component" value="Unassembled WGS sequence"/>
</dbReference>
<sequence>FQVKKGDIVAIPTHAIPYYAKYDDATDSSSQYSDPPDEIREFSDLTNENRAQHIINGLLRLGFDYDGRPLSDDVIFAEADQVWLKVTRLGLCGQQQALIPIQVLHFRVHFALYRLFARKLSAIQRPAGRQAASKYTLKIKIHELK</sequence>
<gene>
    <name evidence="1" type="ORF">NBR_LOCUS4311</name>
</gene>
<reference evidence="1 2" key="2">
    <citation type="submission" date="2018-11" db="EMBL/GenBank/DDBJ databases">
        <authorList>
            <consortium name="Pathogen Informatics"/>
        </authorList>
    </citation>
    <scope>NUCLEOTIDE SEQUENCE [LARGE SCALE GENOMIC DNA]</scope>
</reference>
<evidence type="ECO:0000313" key="2">
    <source>
        <dbReference type="Proteomes" id="UP000271162"/>
    </source>
</evidence>
<evidence type="ECO:0000313" key="1">
    <source>
        <dbReference type="EMBL" id="VDL67900.1"/>
    </source>
</evidence>
<keyword evidence="2" id="KW-1185">Reference proteome</keyword>